<keyword evidence="1" id="KW-1133">Transmembrane helix</keyword>
<dbReference type="AlphaFoldDB" id="A0A0S7WWC8"/>
<evidence type="ECO:0008006" key="4">
    <source>
        <dbReference type="Google" id="ProtNLM"/>
    </source>
</evidence>
<comment type="caution">
    <text evidence="2">The sequence shown here is derived from an EMBL/GenBank/DDBJ whole genome shotgun (WGS) entry which is preliminary data.</text>
</comment>
<evidence type="ECO:0000313" key="2">
    <source>
        <dbReference type="EMBL" id="KPJ54307.1"/>
    </source>
</evidence>
<name>A0A0S7WWC8_UNCT6</name>
<feature type="transmembrane region" description="Helical" evidence="1">
    <location>
        <begin position="20"/>
        <end position="41"/>
    </location>
</feature>
<keyword evidence="1" id="KW-0812">Transmembrane</keyword>
<evidence type="ECO:0000313" key="3">
    <source>
        <dbReference type="Proteomes" id="UP000052008"/>
    </source>
</evidence>
<gene>
    <name evidence="2" type="ORF">AMJ39_00745</name>
</gene>
<protein>
    <recommendedName>
        <fullName evidence="4">DUF4845 domain-containing protein</fullName>
    </recommendedName>
</protein>
<dbReference type="Proteomes" id="UP000052008">
    <property type="component" value="Unassembled WGS sequence"/>
</dbReference>
<sequence>MCVPSNDEWRQRGMGKFTAIILIAIVCAAAFVGFRYGALWLDYYRLRDKVEVETRHAAIRDDTEIKGAILESARELGIPLEPHDIKIVRRPHIDITVKAKYEEDFVLPGYRRRLTFRIEANEPLQ</sequence>
<proteinExistence type="predicted"/>
<evidence type="ECO:0000256" key="1">
    <source>
        <dbReference type="SAM" id="Phobius"/>
    </source>
</evidence>
<organism evidence="2 3">
    <name type="scientific">candidate division TA06 bacterium DG_24</name>
    <dbReference type="NCBI Taxonomy" id="1703770"/>
    <lineage>
        <taxon>Bacteria</taxon>
        <taxon>Bacteria division TA06</taxon>
    </lineage>
</organism>
<dbReference type="EMBL" id="LIZS01000004">
    <property type="protein sequence ID" value="KPJ54307.1"/>
    <property type="molecule type" value="Genomic_DNA"/>
</dbReference>
<reference evidence="2 3" key="1">
    <citation type="journal article" date="2015" name="Microbiome">
        <title>Genomic resolution of linkages in carbon, nitrogen, and sulfur cycling among widespread estuary sediment bacteria.</title>
        <authorList>
            <person name="Baker B.J."/>
            <person name="Lazar C.S."/>
            <person name="Teske A.P."/>
            <person name="Dick G.J."/>
        </authorList>
    </citation>
    <scope>NUCLEOTIDE SEQUENCE [LARGE SCALE GENOMIC DNA]</scope>
    <source>
        <strain evidence="2">DG_24</strain>
    </source>
</reference>
<keyword evidence="1" id="KW-0472">Membrane</keyword>
<dbReference type="STRING" id="1703770.AMJ39_00745"/>
<accession>A0A0S7WWC8</accession>